<name>A0A432V480_9HYPH</name>
<keyword evidence="1" id="KW-0732">Signal</keyword>
<dbReference type="OrthoDB" id="7870801at2"/>
<feature type="signal peptide" evidence="1">
    <location>
        <begin position="1"/>
        <end position="19"/>
    </location>
</feature>
<dbReference type="Proteomes" id="UP000281647">
    <property type="component" value="Unassembled WGS sequence"/>
</dbReference>
<dbReference type="RefSeq" id="WP_128627460.1">
    <property type="nucleotide sequence ID" value="NZ_RKST01000015.1"/>
</dbReference>
<protein>
    <submittedName>
        <fullName evidence="2">Uncharacterized protein</fullName>
    </submittedName>
</protein>
<proteinExistence type="predicted"/>
<dbReference type="AlphaFoldDB" id="A0A432V480"/>
<organism evidence="2 3">
    <name type="scientific">Borborobacter arsenicus</name>
    <dbReference type="NCBI Taxonomy" id="1851146"/>
    <lineage>
        <taxon>Bacteria</taxon>
        <taxon>Pseudomonadati</taxon>
        <taxon>Pseudomonadota</taxon>
        <taxon>Alphaproteobacteria</taxon>
        <taxon>Hyphomicrobiales</taxon>
        <taxon>Phyllobacteriaceae</taxon>
        <taxon>Borborobacter</taxon>
    </lineage>
</organism>
<sequence>MKAVLLATCLSLIAAEAQAISRYETEGRPCAEIQAIVSGDGAAILRFRSPRDPSIQRYGRYVADRRFCHHNEQAETAFVPAADTNSCPVRECIQVDPEDNMLFRLH</sequence>
<keyword evidence="3" id="KW-1185">Reference proteome</keyword>
<reference evidence="2 3" key="1">
    <citation type="submission" date="2018-11" db="EMBL/GenBank/DDBJ databases">
        <title>Pseudaminobacter arsenicus sp. nov., an arsenic-resistant bacterium isolated from arsenic-rich aquifers.</title>
        <authorList>
            <person name="Mu Y."/>
        </authorList>
    </citation>
    <scope>NUCLEOTIDE SEQUENCE [LARGE SCALE GENOMIC DNA]</scope>
    <source>
        <strain evidence="2 3">CB3</strain>
    </source>
</reference>
<dbReference type="EMBL" id="RKST01000015">
    <property type="protein sequence ID" value="RUM96959.1"/>
    <property type="molecule type" value="Genomic_DNA"/>
</dbReference>
<comment type="caution">
    <text evidence="2">The sequence shown here is derived from an EMBL/GenBank/DDBJ whole genome shotgun (WGS) entry which is preliminary data.</text>
</comment>
<gene>
    <name evidence="2" type="ORF">EET67_15595</name>
</gene>
<evidence type="ECO:0000313" key="2">
    <source>
        <dbReference type="EMBL" id="RUM96959.1"/>
    </source>
</evidence>
<accession>A0A432V480</accession>
<feature type="chain" id="PRO_5018982898" evidence="1">
    <location>
        <begin position="20"/>
        <end position="106"/>
    </location>
</feature>
<evidence type="ECO:0000256" key="1">
    <source>
        <dbReference type="SAM" id="SignalP"/>
    </source>
</evidence>
<evidence type="ECO:0000313" key="3">
    <source>
        <dbReference type="Proteomes" id="UP000281647"/>
    </source>
</evidence>